<sequence>MSETTKDLFPRVSGMTRGYDTQQVNAFIAAARAQYENREDAPQERIDANAIRATSFDLVRGGYQPAVVDAALDRLESAFVAAARTEFIREHGQDAWMSRVVERATELYGRLTRPAGEKFAPPEHGRGYAADEVDELMAKLTAYFDHGTPLSAAAVRTATFSSAPRSRAYAEGPVDAFLDHAVDVLMSVE</sequence>
<dbReference type="EMBL" id="PDJD01000001">
    <property type="protein sequence ID" value="PFG19325.1"/>
    <property type="molecule type" value="Genomic_DNA"/>
</dbReference>
<reference evidence="1 2" key="1">
    <citation type="submission" date="2017-10" db="EMBL/GenBank/DDBJ databases">
        <title>Sequencing the genomes of 1000 actinobacteria strains.</title>
        <authorList>
            <person name="Klenk H.-P."/>
        </authorList>
    </citation>
    <scope>NUCLEOTIDE SEQUENCE [LARGE SCALE GENOMIC DNA]</scope>
    <source>
        <strain evidence="1 2">DSM 21801</strain>
    </source>
</reference>
<dbReference type="RefSeq" id="WP_245866721.1">
    <property type="nucleotide sequence ID" value="NZ_PDJD01000001.1"/>
</dbReference>
<dbReference type="NCBIfam" id="TIGR03543">
    <property type="entry name" value="divI1A_rptt_fam"/>
    <property type="match status" value="1"/>
</dbReference>
<proteinExistence type="predicted"/>
<name>A0A2A9CZA0_9MICO</name>
<evidence type="ECO:0000313" key="1">
    <source>
        <dbReference type="EMBL" id="PFG19325.1"/>
    </source>
</evidence>
<comment type="caution">
    <text evidence="1">The sequence shown here is derived from an EMBL/GenBank/DDBJ whole genome shotgun (WGS) entry which is preliminary data.</text>
</comment>
<protein>
    <submittedName>
        <fullName evidence="1">DivIVA domain-containing protein</fullName>
    </submittedName>
</protein>
<keyword evidence="2" id="KW-1185">Reference proteome</keyword>
<dbReference type="Proteomes" id="UP000224915">
    <property type="component" value="Unassembled WGS sequence"/>
</dbReference>
<dbReference type="AlphaFoldDB" id="A0A2A9CZA0"/>
<evidence type="ECO:0000313" key="2">
    <source>
        <dbReference type="Proteomes" id="UP000224915"/>
    </source>
</evidence>
<organism evidence="1 2">
    <name type="scientific">Serinibacter salmoneus</name>
    <dbReference type="NCBI Taxonomy" id="556530"/>
    <lineage>
        <taxon>Bacteria</taxon>
        <taxon>Bacillati</taxon>
        <taxon>Actinomycetota</taxon>
        <taxon>Actinomycetes</taxon>
        <taxon>Micrococcales</taxon>
        <taxon>Beutenbergiaceae</taxon>
        <taxon>Serinibacter</taxon>
    </lineage>
</organism>
<accession>A0A2A9CZA0</accession>
<dbReference type="InterPro" id="IPR019932">
    <property type="entry name" value="CHP03543"/>
</dbReference>
<gene>
    <name evidence="1" type="ORF">ATL40_0884</name>
</gene>